<gene>
    <name evidence="2" type="ORF">AMAG_16236</name>
</gene>
<dbReference type="VEuPathDB" id="FungiDB:AMAG_16236"/>
<evidence type="ECO:0000313" key="3">
    <source>
        <dbReference type="Proteomes" id="UP000054350"/>
    </source>
</evidence>
<organism evidence="2 3">
    <name type="scientific">Allomyces macrogynus (strain ATCC 38327)</name>
    <name type="common">Allomyces javanicus var. macrogynus</name>
    <dbReference type="NCBI Taxonomy" id="578462"/>
    <lineage>
        <taxon>Eukaryota</taxon>
        <taxon>Fungi</taxon>
        <taxon>Fungi incertae sedis</taxon>
        <taxon>Blastocladiomycota</taxon>
        <taxon>Blastocladiomycetes</taxon>
        <taxon>Blastocladiales</taxon>
        <taxon>Blastocladiaceae</taxon>
        <taxon>Allomyces</taxon>
    </lineage>
</organism>
<reference evidence="2 3" key="1">
    <citation type="submission" date="2009-11" db="EMBL/GenBank/DDBJ databases">
        <title>Annotation of Allomyces macrogynus ATCC 38327.</title>
        <authorList>
            <consortium name="The Broad Institute Genome Sequencing Platform"/>
            <person name="Russ C."/>
            <person name="Cuomo C."/>
            <person name="Burger G."/>
            <person name="Gray M.W."/>
            <person name="Holland P.W.H."/>
            <person name="King N."/>
            <person name="Lang F.B.F."/>
            <person name="Roger A.J."/>
            <person name="Ruiz-Trillo I."/>
            <person name="Young S.K."/>
            <person name="Zeng Q."/>
            <person name="Gargeya S."/>
            <person name="Fitzgerald M."/>
            <person name="Haas B."/>
            <person name="Abouelleil A."/>
            <person name="Alvarado L."/>
            <person name="Arachchi H.M."/>
            <person name="Berlin A."/>
            <person name="Chapman S.B."/>
            <person name="Gearin G."/>
            <person name="Goldberg J."/>
            <person name="Griggs A."/>
            <person name="Gujja S."/>
            <person name="Hansen M."/>
            <person name="Heiman D."/>
            <person name="Howarth C."/>
            <person name="Larimer J."/>
            <person name="Lui A."/>
            <person name="MacDonald P.J.P."/>
            <person name="McCowen C."/>
            <person name="Montmayeur A."/>
            <person name="Murphy C."/>
            <person name="Neiman D."/>
            <person name="Pearson M."/>
            <person name="Priest M."/>
            <person name="Roberts A."/>
            <person name="Saif S."/>
            <person name="Shea T."/>
            <person name="Sisk P."/>
            <person name="Stolte C."/>
            <person name="Sykes S."/>
            <person name="Wortman J."/>
            <person name="Nusbaum C."/>
            <person name="Birren B."/>
        </authorList>
    </citation>
    <scope>NUCLEOTIDE SEQUENCE [LARGE SCALE GENOMIC DNA]</scope>
    <source>
        <strain evidence="2 3">ATCC 38327</strain>
    </source>
</reference>
<dbReference type="EMBL" id="GG745373">
    <property type="protein sequence ID" value="KNE71684.1"/>
    <property type="molecule type" value="Genomic_DNA"/>
</dbReference>
<evidence type="ECO:0000256" key="1">
    <source>
        <dbReference type="SAM" id="MobiDB-lite"/>
    </source>
</evidence>
<feature type="region of interest" description="Disordered" evidence="1">
    <location>
        <begin position="390"/>
        <end position="424"/>
    </location>
</feature>
<reference evidence="3" key="2">
    <citation type="submission" date="2009-11" db="EMBL/GenBank/DDBJ databases">
        <title>The Genome Sequence of Allomyces macrogynus strain ATCC 38327.</title>
        <authorList>
            <consortium name="The Broad Institute Genome Sequencing Platform"/>
            <person name="Russ C."/>
            <person name="Cuomo C."/>
            <person name="Shea T."/>
            <person name="Young S.K."/>
            <person name="Zeng Q."/>
            <person name="Koehrsen M."/>
            <person name="Haas B."/>
            <person name="Borodovsky M."/>
            <person name="Guigo R."/>
            <person name="Alvarado L."/>
            <person name="Berlin A."/>
            <person name="Borenstein D."/>
            <person name="Chen Z."/>
            <person name="Engels R."/>
            <person name="Freedman E."/>
            <person name="Gellesch M."/>
            <person name="Goldberg J."/>
            <person name="Griggs A."/>
            <person name="Gujja S."/>
            <person name="Heiman D."/>
            <person name="Hepburn T."/>
            <person name="Howarth C."/>
            <person name="Jen D."/>
            <person name="Larson L."/>
            <person name="Lewis B."/>
            <person name="Mehta T."/>
            <person name="Park D."/>
            <person name="Pearson M."/>
            <person name="Roberts A."/>
            <person name="Saif S."/>
            <person name="Shenoy N."/>
            <person name="Sisk P."/>
            <person name="Stolte C."/>
            <person name="Sykes S."/>
            <person name="Walk T."/>
            <person name="White J."/>
            <person name="Yandava C."/>
            <person name="Burger G."/>
            <person name="Gray M.W."/>
            <person name="Holland P.W.H."/>
            <person name="King N."/>
            <person name="Lang F.B.F."/>
            <person name="Roger A.J."/>
            <person name="Ruiz-Trillo I."/>
            <person name="Lander E."/>
            <person name="Nusbaum C."/>
        </authorList>
    </citation>
    <scope>NUCLEOTIDE SEQUENCE [LARGE SCALE GENOMIC DNA]</scope>
    <source>
        <strain evidence="3">ATCC 38327</strain>
    </source>
</reference>
<feature type="compositionally biased region" description="Basic and acidic residues" evidence="1">
    <location>
        <begin position="335"/>
        <end position="348"/>
    </location>
</feature>
<accession>A0A0L0TAV5</accession>
<dbReference type="AlphaFoldDB" id="A0A0L0TAV5"/>
<keyword evidence="3" id="KW-1185">Reference proteome</keyword>
<evidence type="ECO:0000313" key="2">
    <source>
        <dbReference type="EMBL" id="KNE71684.1"/>
    </source>
</evidence>
<dbReference type="Proteomes" id="UP000054350">
    <property type="component" value="Unassembled WGS sequence"/>
</dbReference>
<feature type="compositionally biased region" description="Basic residues" evidence="1">
    <location>
        <begin position="403"/>
        <end position="424"/>
    </location>
</feature>
<feature type="region of interest" description="Disordered" evidence="1">
    <location>
        <begin position="331"/>
        <end position="350"/>
    </location>
</feature>
<sequence length="424" mass="47202">MTAHPANGSSCTRTGPPSFVHPSIRGACRYGAARMPSVLHLLVFSILARQGDLLDWTLDRCDHWMPRTILAKFLALAPDDPTRTDAPCTSFLDLPVHPKDVYDFPLLSGTNWHVLAVHLVAQAAHLTINRVLALIAAVDFNTDALTRLEAREILRGTSAPLAPFITALPEPLPQRDTCMDPWTWLASPQARDAHHAGTLLAWLADRGYAVHDKTVRVARQVRRFRDPRLVRAAFRWFDWERLVVKGDRAVGKRWMLATADLADEVRPAAWAKDGDMEMVVWLVRSRVVSLKDEGEVKRMVEAAARNGHAEVVRYVASVVGSKMARRVDGWASGMDHTHDDSGNPRIREPQQFSPPIALDAVSPQLDAVDGCDDAAGREFLWGSLTTAPTVDSDTELARPARSVQKRSGKNQRWWRGKPSRPTTR</sequence>
<protein>
    <submittedName>
        <fullName evidence="2">Uncharacterized protein</fullName>
    </submittedName>
</protein>
<name>A0A0L0TAV5_ALLM3</name>
<proteinExistence type="predicted"/>